<dbReference type="RefSeq" id="WP_095717815.1">
    <property type="nucleotide sequence ID" value="NZ_NTGA01000013.1"/>
</dbReference>
<dbReference type="Proteomes" id="UP000218810">
    <property type="component" value="Unassembled WGS sequence"/>
</dbReference>
<organism evidence="1 2">
    <name type="scientific">Dietzia natronolimnaea</name>
    <dbReference type="NCBI Taxonomy" id="161920"/>
    <lineage>
        <taxon>Bacteria</taxon>
        <taxon>Bacillati</taxon>
        <taxon>Actinomycetota</taxon>
        <taxon>Actinomycetes</taxon>
        <taxon>Mycobacteriales</taxon>
        <taxon>Dietziaceae</taxon>
        <taxon>Dietzia</taxon>
    </lineage>
</organism>
<dbReference type="InterPro" id="IPR006439">
    <property type="entry name" value="HAD-SF_hydro_IA"/>
</dbReference>
<proteinExistence type="predicted"/>
<evidence type="ECO:0000313" key="1">
    <source>
        <dbReference type="EMBL" id="PAY23603.1"/>
    </source>
</evidence>
<comment type="caution">
    <text evidence="1">The sequence shown here is derived from an EMBL/GenBank/DDBJ whole genome shotgun (WGS) entry which is preliminary data.</text>
</comment>
<dbReference type="Gene3D" id="3.40.50.1000">
    <property type="entry name" value="HAD superfamily/HAD-like"/>
    <property type="match status" value="1"/>
</dbReference>
<name>A0A2A2WRE7_9ACTN</name>
<dbReference type="Pfam" id="PF00702">
    <property type="entry name" value="Hydrolase"/>
    <property type="match status" value="1"/>
</dbReference>
<sequence>MRGLIVDYFGVLDGTEEDRESWREIFIGARANDVRLAVLSNEPEGPGADRVHEDARAYGIDHVVLSGRTGVEKPDPEAFLEAASRLELEPRECVMVDDAIENVLGAVQTGMIGVFYQVFDRAAVEIRGLLGLDEAV</sequence>
<dbReference type="NCBIfam" id="TIGR01549">
    <property type="entry name" value="HAD-SF-IA-v1"/>
    <property type="match status" value="1"/>
</dbReference>
<gene>
    <name evidence="1" type="ORF">CEY15_06815</name>
</gene>
<dbReference type="OrthoDB" id="9795007at2"/>
<keyword evidence="1" id="KW-0378">Hydrolase</keyword>
<accession>A0A2A2WRE7</accession>
<evidence type="ECO:0000313" key="2">
    <source>
        <dbReference type="Proteomes" id="UP000218810"/>
    </source>
</evidence>
<dbReference type="AlphaFoldDB" id="A0A2A2WRE7"/>
<dbReference type="GO" id="GO:0016787">
    <property type="term" value="F:hydrolase activity"/>
    <property type="evidence" value="ECO:0007669"/>
    <property type="project" value="UniProtKB-KW"/>
</dbReference>
<dbReference type="EMBL" id="NTGA01000013">
    <property type="protein sequence ID" value="PAY23603.1"/>
    <property type="molecule type" value="Genomic_DNA"/>
</dbReference>
<reference evidence="2" key="1">
    <citation type="submission" date="2017-09" db="EMBL/GenBank/DDBJ databases">
        <authorList>
            <person name="Zhang Y."/>
            <person name="Huang X."/>
            <person name="Liu J."/>
            <person name="Lu L."/>
            <person name="Peng K."/>
        </authorList>
    </citation>
    <scope>NUCLEOTIDE SEQUENCE [LARGE SCALE GENOMIC DNA]</scope>
    <source>
        <strain evidence="2">S-XJ-1</strain>
    </source>
</reference>
<dbReference type="PANTHER" id="PTHR43611:SF3">
    <property type="entry name" value="FLAVIN MONONUCLEOTIDE HYDROLASE 1, CHLOROPLATIC"/>
    <property type="match status" value="1"/>
</dbReference>
<dbReference type="InterPro" id="IPR023214">
    <property type="entry name" value="HAD_sf"/>
</dbReference>
<dbReference type="PANTHER" id="PTHR43611">
    <property type="entry name" value="ALPHA-D-GLUCOSE 1-PHOSPHATE PHOSPHATASE"/>
    <property type="match status" value="1"/>
</dbReference>
<protein>
    <submittedName>
        <fullName evidence="1">HAD family hydrolase</fullName>
    </submittedName>
</protein>
<dbReference type="NCBIfam" id="TIGR01509">
    <property type="entry name" value="HAD-SF-IA-v3"/>
    <property type="match status" value="1"/>
</dbReference>
<dbReference type="SUPFAM" id="SSF56784">
    <property type="entry name" value="HAD-like"/>
    <property type="match status" value="1"/>
</dbReference>
<keyword evidence="2" id="KW-1185">Reference proteome</keyword>
<dbReference type="InterPro" id="IPR036412">
    <property type="entry name" value="HAD-like_sf"/>
</dbReference>